<evidence type="ECO:0000313" key="6">
    <source>
        <dbReference type="EMBL" id="KAK4317189.1"/>
    </source>
</evidence>
<keyword evidence="2" id="KW-0805">Transcription regulation</keyword>
<keyword evidence="3" id="KW-0804">Transcription</keyword>
<reference evidence="6" key="1">
    <citation type="submission" date="2023-11" db="EMBL/GenBank/DDBJ databases">
        <title>Genome assemblies of two species of porcelain crab, Petrolisthes cinctipes and Petrolisthes manimaculis (Anomura: Porcellanidae).</title>
        <authorList>
            <person name="Angst P."/>
        </authorList>
    </citation>
    <scope>NUCLEOTIDE SEQUENCE</scope>
    <source>
        <strain evidence="6">PB745_02</strain>
        <tissue evidence="6">Gill</tissue>
    </source>
</reference>
<dbReference type="InterPro" id="IPR008967">
    <property type="entry name" value="p53-like_TF_DNA-bd_sf"/>
</dbReference>
<keyword evidence="4" id="KW-0539">Nucleus</keyword>
<evidence type="ECO:0000256" key="4">
    <source>
        <dbReference type="ARBA" id="ARBA00023242"/>
    </source>
</evidence>
<evidence type="ECO:0000256" key="3">
    <source>
        <dbReference type="ARBA" id="ARBA00023163"/>
    </source>
</evidence>
<dbReference type="SUPFAM" id="SSF49417">
    <property type="entry name" value="p53-like transcription factors"/>
    <property type="match status" value="1"/>
</dbReference>
<dbReference type="Pfam" id="PF00870">
    <property type="entry name" value="P53"/>
    <property type="match status" value="1"/>
</dbReference>
<dbReference type="GO" id="GO:0006357">
    <property type="term" value="P:regulation of transcription by RNA polymerase II"/>
    <property type="evidence" value="ECO:0007669"/>
    <property type="project" value="UniProtKB-ARBA"/>
</dbReference>
<feature type="domain" description="p53 DNA-binding" evidence="5">
    <location>
        <begin position="132"/>
        <end position="308"/>
    </location>
</feature>
<evidence type="ECO:0000256" key="2">
    <source>
        <dbReference type="ARBA" id="ARBA00023015"/>
    </source>
</evidence>
<name>A0AAE1Q0L5_9EUCA</name>
<evidence type="ECO:0000259" key="5">
    <source>
        <dbReference type="Pfam" id="PF00870"/>
    </source>
</evidence>
<evidence type="ECO:0000256" key="1">
    <source>
        <dbReference type="ARBA" id="ARBA00004123"/>
    </source>
</evidence>
<gene>
    <name evidence="6" type="ORF">Pmani_011718</name>
</gene>
<comment type="caution">
    <text evidence="6">The sequence shown here is derived from an EMBL/GenBank/DDBJ whole genome shotgun (WGS) entry which is preliminary data.</text>
</comment>
<sequence>MLNMPNILERPHLNGNCNLLSKDYQLSSGILTDVGVDSVKDLCYIPTSNNDEIRYLSVPTQEVDSEVTGIDYNDLFDDYVGNTGAGQLNSPTTSGILHTQKASESLKAYKEETRPENPVKEFIGNKQVEAEFIPQKCEKQKNPPYLLEQGEIYSKPENPVNIKVKGIEEGQTVSISLQFMAPLLENTPVLACKQHRRGDEDTPISHPPGELLKYEYPSQFSFFSTIKKCDYKLIDDHPTIVIPAQGKDINRDGSMIFNLVFICLNSCHKAKGKQIYLLMKLADNKGNVIKEQRFNIRVCKNVKRDHKEKLAAEDQKETPMAKRLKLDPEEVGSVSVPRCEPYVNTNEEEKEYCLIYGAPSKLRMFQDLFKTLDIKLEPWPLGSQE</sequence>
<dbReference type="Proteomes" id="UP001292094">
    <property type="component" value="Unassembled WGS sequence"/>
</dbReference>
<dbReference type="GO" id="GO:0005634">
    <property type="term" value="C:nucleus"/>
    <property type="evidence" value="ECO:0007669"/>
    <property type="project" value="UniProtKB-SubCell"/>
</dbReference>
<keyword evidence="7" id="KW-1185">Reference proteome</keyword>
<dbReference type="EMBL" id="JAWZYT010000941">
    <property type="protein sequence ID" value="KAK4317189.1"/>
    <property type="molecule type" value="Genomic_DNA"/>
</dbReference>
<organism evidence="6 7">
    <name type="scientific">Petrolisthes manimaculis</name>
    <dbReference type="NCBI Taxonomy" id="1843537"/>
    <lineage>
        <taxon>Eukaryota</taxon>
        <taxon>Metazoa</taxon>
        <taxon>Ecdysozoa</taxon>
        <taxon>Arthropoda</taxon>
        <taxon>Crustacea</taxon>
        <taxon>Multicrustacea</taxon>
        <taxon>Malacostraca</taxon>
        <taxon>Eumalacostraca</taxon>
        <taxon>Eucarida</taxon>
        <taxon>Decapoda</taxon>
        <taxon>Pleocyemata</taxon>
        <taxon>Anomura</taxon>
        <taxon>Galatheoidea</taxon>
        <taxon>Porcellanidae</taxon>
        <taxon>Petrolisthes</taxon>
    </lineage>
</organism>
<dbReference type="GO" id="GO:0003700">
    <property type="term" value="F:DNA-binding transcription factor activity"/>
    <property type="evidence" value="ECO:0007669"/>
    <property type="project" value="InterPro"/>
</dbReference>
<dbReference type="Gene3D" id="2.60.40.720">
    <property type="match status" value="1"/>
</dbReference>
<protein>
    <recommendedName>
        <fullName evidence="5">p53 DNA-binding domain-containing protein</fullName>
    </recommendedName>
</protein>
<dbReference type="AlphaFoldDB" id="A0AAE1Q0L5"/>
<dbReference type="GO" id="GO:0000976">
    <property type="term" value="F:transcription cis-regulatory region binding"/>
    <property type="evidence" value="ECO:0007669"/>
    <property type="project" value="InterPro"/>
</dbReference>
<dbReference type="InterPro" id="IPR011615">
    <property type="entry name" value="p53_DNA-bd"/>
</dbReference>
<comment type="subcellular location">
    <subcellularLocation>
        <location evidence="1">Nucleus</location>
    </subcellularLocation>
</comment>
<dbReference type="InterPro" id="IPR012346">
    <property type="entry name" value="p53/RUNT-type_TF_DNA-bd_sf"/>
</dbReference>
<evidence type="ECO:0000313" key="7">
    <source>
        <dbReference type="Proteomes" id="UP001292094"/>
    </source>
</evidence>
<accession>A0AAE1Q0L5</accession>
<proteinExistence type="predicted"/>